<dbReference type="InterPro" id="IPR015867">
    <property type="entry name" value="N-reg_PII/ATP_PRibTrfase_C"/>
</dbReference>
<protein>
    <submittedName>
        <fullName evidence="2">Divalent-cation tolerance protein CutA</fullName>
    </submittedName>
</protein>
<gene>
    <name evidence="2" type="primary">cutA</name>
    <name evidence="2" type="ORF">WKW80_28895</name>
</gene>
<dbReference type="Gene3D" id="3.30.70.120">
    <property type="match status" value="1"/>
</dbReference>
<accession>A0ABU8W7P2</accession>
<dbReference type="InterPro" id="IPR004323">
    <property type="entry name" value="Ion_tolerance_CutA"/>
</dbReference>
<sequence length="105" mass="11607">MKHIAVVTTVGSRAEAQAMARALVERKLAACAQISEIESFYAWDGAVQHEGEFRVLFKTTSERYAAVESAIRELHSYELPAIHAIALEHIYAPYAEWIEGNSTGA</sequence>
<organism evidence="2 3">
    <name type="scientific">Variovorax humicola</name>
    <dbReference type="NCBI Taxonomy" id="1769758"/>
    <lineage>
        <taxon>Bacteria</taxon>
        <taxon>Pseudomonadati</taxon>
        <taxon>Pseudomonadota</taxon>
        <taxon>Betaproteobacteria</taxon>
        <taxon>Burkholderiales</taxon>
        <taxon>Comamonadaceae</taxon>
        <taxon>Variovorax</taxon>
    </lineage>
</organism>
<proteinExistence type="inferred from homology"/>
<evidence type="ECO:0000313" key="2">
    <source>
        <dbReference type="EMBL" id="MEJ8825998.1"/>
    </source>
</evidence>
<dbReference type="InterPro" id="IPR011322">
    <property type="entry name" value="N-reg_PII-like_a/b"/>
</dbReference>
<dbReference type="Proteomes" id="UP001363010">
    <property type="component" value="Unassembled WGS sequence"/>
</dbReference>
<dbReference type="PANTHER" id="PTHR23419:SF8">
    <property type="entry name" value="FI09726P"/>
    <property type="match status" value="1"/>
</dbReference>
<dbReference type="SUPFAM" id="SSF54913">
    <property type="entry name" value="GlnB-like"/>
    <property type="match status" value="1"/>
</dbReference>
<keyword evidence="3" id="KW-1185">Reference proteome</keyword>
<name>A0ABU8W7P2_9BURK</name>
<dbReference type="Pfam" id="PF03091">
    <property type="entry name" value="CutA1"/>
    <property type="match status" value="1"/>
</dbReference>
<dbReference type="RefSeq" id="WP_340367036.1">
    <property type="nucleotide sequence ID" value="NZ_JBBKZV010000028.1"/>
</dbReference>
<comment type="similarity">
    <text evidence="1">Belongs to the CutA family.</text>
</comment>
<evidence type="ECO:0000256" key="1">
    <source>
        <dbReference type="ARBA" id="ARBA00010169"/>
    </source>
</evidence>
<evidence type="ECO:0000313" key="3">
    <source>
        <dbReference type="Proteomes" id="UP001363010"/>
    </source>
</evidence>
<reference evidence="2 3" key="1">
    <citation type="submission" date="2024-03" db="EMBL/GenBank/DDBJ databases">
        <title>Novel species of the genus Variovorax.</title>
        <authorList>
            <person name="Liu Q."/>
            <person name="Xin Y.-H."/>
        </authorList>
    </citation>
    <scope>NUCLEOTIDE SEQUENCE [LARGE SCALE GENOMIC DNA]</scope>
    <source>
        <strain evidence="2 3">KACC 18501</strain>
    </source>
</reference>
<dbReference type="EMBL" id="JBBKZV010000028">
    <property type="protein sequence ID" value="MEJ8825998.1"/>
    <property type="molecule type" value="Genomic_DNA"/>
</dbReference>
<dbReference type="PANTHER" id="PTHR23419">
    <property type="entry name" value="DIVALENT CATION TOLERANCE CUTA-RELATED"/>
    <property type="match status" value="1"/>
</dbReference>
<comment type="caution">
    <text evidence="2">The sequence shown here is derived from an EMBL/GenBank/DDBJ whole genome shotgun (WGS) entry which is preliminary data.</text>
</comment>